<dbReference type="AlphaFoldDB" id="A0A366S9L9"/>
<dbReference type="Proteomes" id="UP000253153">
    <property type="component" value="Unassembled WGS sequence"/>
</dbReference>
<reference evidence="2 3" key="1">
    <citation type="submission" date="2018-06" db="EMBL/GenBank/DDBJ databases">
        <title>Fusarium incarnatum-equiseti species complex species 28.</title>
        <authorList>
            <person name="Gardiner D.M."/>
        </authorList>
    </citation>
    <scope>NUCLEOTIDE SEQUENCE [LARGE SCALE GENOMIC DNA]</scope>
    <source>
        <strain evidence="2 3">FIESC_28</strain>
    </source>
</reference>
<feature type="compositionally biased region" description="Basic and acidic residues" evidence="1">
    <location>
        <begin position="1"/>
        <end position="14"/>
    </location>
</feature>
<proteinExistence type="predicted"/>
<evidence type="ECO:0008006" key="4">
    <source>
        <dbReference type="Google" id="ProtNLM"/>
    </source>
</evidence>
<comment type="caution">
    <text evidence="2">The sequence shown here is derived from an EMBL/GenBank/DDBJ whole genome shotgun (WGS) entry which is preliminary data.</text>
</comment>
<gene>
    <name evidence="2" type="ORF">FIESC28_01924</name>
</gene>
<dbReference type="PANTHER" id="PTHR35179:SF2">
    <property type="entry name" value="START DOMAIN-CONTAINING PROTEIN"/>
    <property type="match status" value="1"/>
</dbReference>
<organism evidence="2 3">
    <name type="scientific">Fusarium coffeatum</name>
    <dbReference type="NCBI Taxonomy" id="231269"/>
    <lineage>
        <taxon>Eukaryota</taxon>
        <taxon>Fungi</taxon>
        <taxon>Dikarya</taxon>
        <taxon>Ascomycota</taxon>
        <taxon>Pezizomycotina</taxon>
        <taxon>Sordariomycetes</taxon>
        <taxon>Hypocreomycetidae</taxon>
        <taxon>Hypocreales</taxon>
        <taxon>Nectriaceae</taxon>
        <taxon>Fusarium</taxon>
        <taxon>Fusarium incarnatum-equiseti species complex</taxon>
    </lineage>
</organism>
<dbReference type="EMBL" id="QKXC01000040">
    <property type="protein sequence ID" value="RBR25315.1"/>
    <property type="molecule type" value="Genomic_DNA"/>
</dbReference>
<accession>A0A366S9L9</accession>
<evidence type="ECO:0000256" key="1">
    <source>
        <dbReference type="SAM" id="MobiDB-lite"/>
    </source>
</evidence>
<dbReference type="GeneID" id="41991370"/>
<feature type="region of interest" description="Disordered" evidence="1">
    <location>
        <begin position="1"/>
        <end position="26"/>
    </location>
</feature>
<dbReference type="PANTHER" id="PTHR35179">
    <property type="entry name" value="PROTEIN CBG02620"/>
    <property type="match status" value="1"/>
</dbReference>
<keyword evidence="3" id="KW-1185">Reference proteome</keyword>
<evidence type="ECO:0000313" key="3">
    <source>
        <dbReference type="Proteomes" id="UP000253153"/>
    </source>
</evidence>
<sequence length="438" mass="49015">MNRGYRDHRPTGDRPRKHGSMAPPLGDIVERISRDDLSDEDVSAKIQNVKFIASYNWVSSSSPKIIIPGQPPKWTPLKGSTRLPGDSGDYYRDINAAFYPKHPMEPAIVSVMKMHPEPIPISIVACGSSIGNLLRFARGVDLDNCFRILVEKIGNTVHFIRRENAPDETIKGIHGFGHTFPEAYTTWDPSVKRSKSHQRILSYQFAGFDLLVRFEGDGYIPEASEKSNVRSFKGDDLDQIQDLGVSEPSPNTTDPLVVAEGGDAIPQTSIFDLKTRSVRTRHKDHLGEQLPRLWISQMTNFLLAYHERGQFQEKDIEIKNIKSDVEEWQDLNQPSLNRLAALFRRILDSARASKDGKLEVVWSGYGSLEIRQQLPDAGEALSTSVKKQWEAWLGAGVKEADAGDSGRWEDFMATLSDSDEQSDYAACDAECGYCGKCT</sequence>
<protein>
    <recommendedName>
        <fullName evidence="4">Geranylgeranyl pyrophosphate synthetase</fullName>
    </recommendedName>
</protein>
<dbReference type="RefSeq" id="XP_031019906.1">
    <property type="nucleotide sequence ID" value="XM_031156074.1"/>
</dbReference>
<name>A0A366S9L9_9HYPO</name>
<dbReference type="OrthoDB" id="5393654at2759"/>
<evidence type="ECO:0000313" key="2">
    <source>
        <dbReference type="EMBL" id="RBR25315.1"/>
    </source>
</evidence>